<evidence type="ECO:0000256" key="2">
    <source>
        <dbReference type="SAM" id="MobiDB-lite"/>
    </source>
</evidence>
<comment type="similarity">
    <text evidence="1">Belongs to the RUS1 family.</text>
</comment>
<organism evidence="5 6">
    <name type="scientific">Dioscorea cayennensis subsp. rotundata</name>
    <name type="common">White Guinea yam</name>
    <name type="synonym">Dioscorea rotundata</name>
    <dbReference type="NCBI Taxonomy" id="55577"/>
    <lineage>
        <taxon>Eukaryota</taxon>
        <taxon>Viridiplantae</taxon>
        <taxon>Streptophyta</taxon>
        <taxon>Embryophyta</taxon>
        <taxon>Tracheophyta</taxon>
        <taxon>Spermatophyta</taxon>
        <taxon>Magnoliopsida</taxon>
        <taxon>Liliopsida</taxon>
        <taxon>Dioscoreales</taxon>
        <taxon>Dioscoreaceae</taxon>
        <taxon>Dioscorea</taxon>
    </lineage>
</organism>
<protein>
    <submittedName>
        <fullName evidence="6">Protein root UVB sensitive 3-like</fullName>
    </submittedName>
</protein>
<feature type="compositionally biased region" description="Basic and acidic residues" evidence="2">
    <location>
        <begin position="382"/>
        <end position="395"/>
    </location>
</feature>
<evidence type="ECO:0000259" key="4">
    <source>
        <dbReference type="Pfam" id="PF24162"/>
    </source>
</evidence>
<dbReference type="GeneID" id="120256303"/>
<dbReference type="Pfam" id="PF24162">
    <property type="entry name" value="RUS6_N"/>
    <property type="match status" value="1"/>
</dbReference>
<evidence type="ECO:0000313" key="5">
    <source>
        <dbReference type="Proteomes" id="UP001515500"/>
    </source>
</evidence>
<evidence type="ECO:0000256" key="1">
    <source>
        <dbReference type="ARBA" id="ARBA00007558"/>
    </source>
</evidence>
<dbReference type="AlphaFoldDB" id="A0AB40AY74"/>
<dbReference type="InterPro" id="IPR006968">
    <property type="entry name" value="RUS_fam"/>
</dbReference>
<dbReference type="Proteomes" id="UP001515500">
    <property type="component" value="Unplaced"/>
</dbReference>
<gene>
    <name evidence="6" type="primary">LOC120256303</name>
</gene>
<dbReference type="PANTHER" id="PTHR12770:SF20">
    <property type="entry name" value="PROTEIN ROOT UVB SENSITIVE 6"/>
    <property type="match status" value="1"/>
</dbReference>
<name>A0AB40AY74_DIOCR</name>
<sequence length="409" mass="44488">MAPISLKRPSTPSQNITLAGASEARSLVRDAMRTTLVAPLVSLPLAKQISPAELRFGPALVGFMVDGMASKILCCEEVDRRRWSYMADVEPSGSLRTGSSLKAVAIQNPVAPIDELVSFIRSYVVPEGFPDSVTPSYVPYMMWRALKHFFGGAMGVFTTQTLLSSVGVSRNQATSGAVAINWILKLRFAGDLLMELGAGVELATAVVPHLFLTLACAANVAENVAAVTSTSTHTPIYKAFARGENIGDVTAKGESVGNIADLEKFVKARQDVLAREGQGVQIDDVTLWWDIFGVAKNRCYAMGNLVEEITSDYSHLQSQRSTLRTQQSISSMSPEVMSKLEFLEKAYDEQKKQNQYIISLLESRGIQVNLEITPRTSHAPARTRESASHGPHTSEDVEQPQPVDDIATK</sequence>
<evidence type="ECO:0000259" key="3">
    <source>
        <dbReference type="Pfam" id="PF04884"/>
    </source>
</evidence>
<feature type="region of interest" description="Disordered" evidence="2">
    <location>
        <begin position="371"/>
        <end position="409"/>
    </location>
</feature>
<dbReference type="PANTHER" id="PTHR12770">
    <property type="entry name" value="RUS1 FAMILY PROTEIN C16ORF58"/>
    <property type="match status" value="1"/>
</dbReference>
<reference evidence="6" key="1">
    <citation type="submission" date="2025-08" db="UniProtKB">
        <authorList>
            <consortium name="RefSeq"/>
        </authorList>
    </citation>
    <scope>IDENTIFICATION</scope>
</reference>
<dbReference type="InterPro" id="IPR054549">
    <property type="entry name" value="UVB_sens_RUS_dom"/>
</dbReference>
<evidence type="ECO:0000313" key="6">
    <source>
        <dbReference type="RefSeq" id="XP_039119946.1"/>
    </source>
</evidence>
<accession>A0AB40AY74</accession>
<feature type="domain" description="Protein root UVB sensitive 6 N-terminal" evidence="4">
    <location>
        <begin position="21"/>
        <end position="109"/>
    </location>
</feature>
<dbReference type="RefSeq" id="XP_039119946.1">
    <property type="nucleotide sequence ID" value="XM_039264012.1"/>
</dbReference>
<feature type="domain" description="Protein root UVB sensitive/RUS" evidence="3">
    <location>
        <begin position="186"/>
        <end position="262"/>
    </location>
</feature>
<dbReference type="Pfam" id="PF04884">
    <property type="entry name" value="UVB_sens_prot"/>
    <property type="match status" value="2"/>
</dbReference>
<proteinExistence type="inferred from homology"/>
<feature type="domain" description="Protein root UVB sensitive/RUS" evidence="3">
    <location>
        <begin position="115"/>
        <end position="185"/>
    </location>
</feature>
<dbReference type="InterPro" id="IPR057404">
    <property type="entry name" value="RUS6_N"/>
</dbReference>
<keyword evidence="5" id="KW-1185">Reference proteome</keyword>